<protein>
    <submittedName>
        <fullName evidence="2">Acetyltransferase</fullName>
    </submittedName>
</protein>
<gene>
    <name evidence="2" type="ORF">A3860_36110</name>
</gene>
<dbReference type="STRING" id="1703345.A3860_36110"/>
<dbReference type="SUPFAM" id="SSF55729">
    <property type="entry name" value="Acyl-CoA N-acyltransferases (Nat)"/>
    <property type="match status" value="1"/>
</dbReference>
<dbReference type="AlphaFoldDB" id="A0A1V9FMZ3"/>
<dbReference type="InterPro" id="IPR000182">
    <property type="entry name" value="GNAT_dom"/>
</dbReference>
<dbReference type="PANTHER" id="PTHR43610:SF1">
    <property type="entry name" value="N-ACETYLTRANSFERASE DOMAIN-CONTAINING PROTEIN"/>
    <property type="match status" value="1"/>
</dbReference>
<comment type="caution">
    <text evidence="2">The sequence shown here is derived from an EMBL/GenBank/DDBJ whole genome shotgun (WGS) entry which is preliminary data.</text>
</comment>
<keyword evidence="2" id="KW-0808">Transferase</keyword>
<feature type="domain" description="N-acetyltransferase" evidence="1">
    <location>
        <begin position="14"/>
        <end position="147"/>
    </location>
</feature>
<dbReference type="EMBL" id="LVYD01000073">
    <property type="protein sequence ID" value="OQP59710.1"/>
    <property type="molecule type" value="Genomic_DNA"/>
</dbReference>
<dbReference type="OrthoDB" id="9795199at2"/>
<dbReference type="InterPro" id="IPR016181">
    <property type="entry name" value="Acyl_CoA_acyltransferase"/>
</dbReference>
<dbReference type="Gene3D" id="3.40.630.30">
    <property type="match status" value="1"/>
</dbReference>
<evidence type="ECO:0000313" key="2">
    <source>
        <dbReference type="EMBL" id="OQP59710.1"/>
    </source>
</evidence>
<dbReference type="Proteomes" id="UP000192796">
    <property type="component" value="Unassembled WGS sequence"/>
</dbReference>
<reference evidence="2 3" key="1">
    <citation type="submission" date="2016-03" db="EMBL/GenBank/DDBJ databases">
        <title>Niastella vici sp. nov., isolated from farmland soil.</title>
        <authorList>
            <person name="Chen L."/>
            <person name="Wang D."/>
            <person name="Yang S."/>
            <person name="Wang G."/>
        </authorList>
    </citation>
    <scope>NUCLEOTIDE SEQUENCE [LARGE SCALE GENOMIC DNA]</scope>
    <source>
        <strain evidence="2 3">DJ57</strain>
    </source>
</reference>
<sequence length="175" mass="20290">MEFTIQPVLENESVILLPLQPADFDELYAVACDPKIWEQHPKKDRWKKEVFQNFFDGAIQSKGAFKIVEKATGNVAGSTRLYDYNEQDDSIMIGYTFYATKYWGTGFNPMVKALMLQYVFQFVSKVYFHIGAHNVRSQMAIGRIGAKKVDEREITYFGEAPMPNFVYCIDRENWP</sequence>
<accession>A0A1V9FMZ3</accession>
<evidence type="ECO:0000313" key="3">
    <source>
        <dbReference type="Proteomes" id="UP000192796"/>
    </source>
</evidence>
<dbReference type="Pfam" id="PF13302">
    <property type="entry name" value="Acetyltransf_3"/>
    <property type="match status" value="1"/>
</dbReference>
<dbReference type="PANTHER" id="PTHR43610">
    <property type="entry name" value="BLL6696 PROTEIN"/>
    <property type="match status" value="1"/>
</dbReference>
<proteinExistence type="predicted"/>
<keyword evidence="3" id="KW-1185">Reference proteome</keyword>
<dbReference type="GO" id="GO:0016747">
    <property type="term" value="F:acyltransferase activity, transferring groups other than amino-acyl groups"/>
    <property type="evidence" value="ECO:0007669"/>
    <property type="project" value="InterPro"/>
</dbReference>
<organism evidence="2 3">
    <name type="scientific">Niastella vici</name>
    <dbReference type="NCBI Taxonomy" id="1703345"/>
    <lineage>
        <taxon>Bacteria</taxon>
        <taxon>Pseudomonadati</taxon>
        <taxon>Bacteroidota</taxon>
        <taxon>Chitinophagia</taxon>
        <taxon>Chitinophagales</taxon>
        <taxon>Chitinophagaceae</taxon>
        <taxon>Niastella</taxon>
    </lineage>
</organism>
<name>A0A1V9FMZ3_9BACT</name>
<dbReference type="RefSeq" id="WP_081154115.1">
    <property type="nucleotide sequence ID" value="NZ_LVYD01000073.1"/>
</dbReference>
<evidence type="ECO:0000259" key="1">
    <source>
        <dbReference type="Pfam" id="PF13302"/>
    </source>
</evidence>